<proteinExistence type="predicted"/>
<dbReference type="OrthoDB" id="273823at2759"/>
<dbReference type="AlphaFoldDB" id="A0A8T0J745"/>
<dbReference type="PANTHER" id="PTHR46388:SF2">
    <property type="entry name" value="NHL REPEAT-CONTAINING PROTEIN 2"/>
    <property type="match status" value="1"/>
</dbReference>
<evidence type="ECO:0000313" key="2">
    <source>
        <dbReference type="EMBL" id="KAG0590663.1"/>
    </source>
</evidence>
<dbReference type="SUPFAM" id="SSF63825">
    <property type="entry name" value="YWTD domain"/>
    <property type="match status" value="1"/>
</dbReference>
<protein>
    <recommendedName>
        <fullName evidence="4">NHL repeat-containing protein 2</fullName>
    </recommendedName>
</protein>
<dbReference type="EMBL" id="CM026421">
    <property type="protein sequence ID" value="KAG0590663.1"/>
    <property type="molecule type" value="Genomic_DNA"/>
</dbReference>
<name>A0A8T0J745_CERPU</name>
<evidence type="ECO:0000313" key="3">
    <source>
        <dbReference type="Proteomes" id="UP000822688"/>
    </source>
</evidence>
<reference evidence="2" key="1">
    <citation type="submission" date="2020-06" db="EMBL/GenBank/DDBJ databases">
        <title>WGS assembly of Ceratodon purpureus strain R40.</title>
        <authorList>
            <person name="Carey S.B."/>
            <person name="Jenkins J."/>
            <person name="Shu S."/>
            <person name="Lovell J.T."/>
            <person name="Sreedasyam A."/>
            <person name="Maumus F."/>
            <person name="Tiley G.P."/>
            <person name="Fernandez-Pozo N."/>
            <person name="Barry K."/>
            <person name="Chen C."/>
            <person name="Wang M."/>
            <person name="Lipzen A."/>
            <person name="Daum C."/>
            <person name="Saski C.A."/>
            <person name="Payton A.C."/>
            <person name="Mcbreen J.C."/>
            <person name="Conrad R.E."/>
            <person name="Kollar L.M."/>
            <person name="Olsson S."/>
            <person name="Huttunen S."/>
            <person name="Landis J.B."/>
            <person name="Wickett N.J."/>
            <person name="Johnson M.G."/>
            <person name="Rensing S.A."/>
            <person name="Grimwood J."/>
            <person name="Schmutz J."/>
            <person name="Mcdaniel S.F."/>
        </authorList>
    </citation>
    <scope>NUCLEOTIDE SEQUENCE</scope>
    <source>
        <strain evidence="2">R40</strain>
    </source>
</reference>
<evidence type="ECO:0000256" key="1">
    <source>
        <dbReference type="SAM" id="MobiDB-lite"/>
    </source>
</evidence>
<dbReference type="Proteomes" id="UP000822688">
    <property type="component" value="Chromosome 1"/>
</dbReference>
<dbReference type="InterPro" id="IPR011042">
    <property type="entry name" value="6-blade_b-propeller_TolB-like"/>
</dbReference>
<keyword evidence="3" id="KW-1185">Reference proteome</keyword>
<accession>A0A8T0J745</accession>
<organism evidence="2 3">
    <name type="scientific">Ceratodon purpureus</name>
    <name type="common">Fire moss</name>
    <name type="synonym">Dicranum purpureum</name>
    <dbReference type="NCBI Taxonomy" id="3225"/>
    <lineage>
        <taxon>Eukaryota</taxon>
        <taxon>Viridiplantae</taxon>
        <taxon>Streptophyta</taxon>
        <taxon>Embryophyta</taxon>
        <taxon>Bryophyta</taxon>
        <taxon>Bryophytina</taxon>
        <taxon>Bryopsida</taxon>
        <taxon>Dicranidae</taxon>
        <taxon>Pseudoditrichales</taxon>
        <taxon>Ditrichaceae</taxon>
        <taxon>Ceratodon</taxon>
    </lineage>
</organism>
<feature type="region of interest" description="Disordered" evidence="1">
    <location>
        <begin position="498"/>
        <end position="519"/>
    </location>
</feature>
<evidence type="ECO:0008006" key="4">
    <source>
        <dbReference type="Google" id="ProtNLM"/>
    </source>
</evidence>
<gene>
    <name evidence="2" type="ORF">KC19_1G117300</name>
</gene>
<sequence length="565" mass="62643">MRPAGVALLRPLLRGLSSQTSGRGRILQSTLFQGRDQLHCIKHFRARWLNALGVVELYRAGTSITSKQTPPDVQHGSINQQFEHSYETILCYPRGISTCSEEEMVFISDSLHDRIIITDRSGGVLDYIGSTAGFEDGPFESARLRRPSSIFYDIKQKCLYIADCENHAIRRADLSSRMLDTVYPKQDKGQGLIQRWLRGLGFMQGPLRNGKIASTEHQITYPWHLSIVPGGHIIAATQGYDKMWTIDVDTGALSVEPDQEPATIFKKLMEYKSAELMDSSVDWTHVHETLVSKGFACEGLSNLVSQVAVLKREALLVDAGMHQVLRLDLSTGHLSTMLLSNLGLLGLPAWWSSDDDPQVASSLERLQQDRPQEAVITFEVQPGRCLVCIDVALPEGTVLAEPLTDDCIWRQGRGSLVELSTFDGELVTRKVTVAQQYLDDLYKLESTSEGEIEDLAEEMAVPQQSPSGLPFYSSVDVSLGTGEVVFDAVLHLKRASSAGSDSIPRPFHSEDSHLGQSKKVTLPSSQKLKDFPDGALIVKHLRFRVKCKVSADALRTRMLLVDVQL</sequence>
<dbReference type="PANTHER" id="PTHR46388">
    <property type="entry name" value="NHL REPEAT-CONTAINING PROTEIN 2"/>
    <property type="match status" value="1"/>
</dbReference>
<comment type="caution">
    <text evidence="2">The sequence shown here is derived from an EMBL/GenBank/DDBJ whole genome shotgun (WGS) entry which is preliminary data.</text>
</comment>
<dbReference type="Gene3D" id="2.120.10.30">
    <property type="entry name" value="TolB, C-terminal domain"/>
    <property type="match status" value="1"/>
</dbReference>